<comment type="similarity">
    <text evidence="17">Belongs to the class VI-like SAM-binding methyltransferase superfamily. PEMT/PEM2 methyltransferase family.</text>
</comment>
<reference evidence="19" key="1">
    <citation type="submission" date="2022-07" db="EMBL/GenBank/DDBJ databases">
        <title>Phylogenomic reconstructions and comparative analyses of Kickxellomycotina fungi.</title>
        <authorList>
            <person name="Reynolds N.K."/>
            <person name="Stajich J.E."/>
            <person name="Barry K."/>
            <person name="Grigoriev I.V."/>
            <person name="Crous P."/>
            <person name="Smith M.E."/>
        </authorList>
    </citation>
    <scope>NUCLEOTIDE SEQUENCE</scope>
    <source>
        <strain evidence="19">NRRL 1565</strain>
    </source>
</reference>
<feature type="topological domain" description="Lumenal" evidence="17">
    <location>
        <begin position="30"/>
        <end position="41"/>
    </location>
</feature>
<evidence type="ECO:0000256" key="15">
    <source>
        <dbReference type="ARBA" id="ARBA00051252"/>
    </source>
</evidence>
<dbReference type="EMBL" id="JANBUO010000106">
    <property type="protein sequence ID" value="KAJ2807465.1"/>
    <property type="molecule type" value="Genomic_DNA"/>
</dbReference>
<feature type="topological domain" description="Lumenal" evidence="17">
    <location>
        <begin position="1"/>
        <end position="8"/>
    </location>
</feature>
<comment type="subcellular location">
    <subcellularLocation>
        <location evidence="17">Endoplasmic reticulum membrane</location>
        <topology evidence="17">Multi-pass membrane protein</topology>
    </subcellularLocation>
    <subcellularLocation>
        <location evidence="17">Mitochondrion membrane</location>
        <topology evidence="17">Multi-pass membrane protein</topology>
    </subcellularLocation>
</comment>
<keyword evidence="12 17" id="KW-0472">Membrane</keyword>
<comment type="pathway">
    <text evidence="1 17">Phospholipid metabolism; phosphatidylcholine biosynthesis.</text>
</comment>
<evidence type="ECO:0000256" key="1">
    <source>
        <dbReference type="ARBA" id="ARBA00004969"/>
    </source>
</evidence>
<proteinExistence type="inferred from homology"/>
<dbReference type="GO" id="GO:0006656">
    <property type="term" value="P:phosphatidylcholine biosynthetic process"/>
    <property type="evidence" value="ECO:0007669"/>
    <property type="project" value="UniProtKB-UniRule"/>
</dbReference>
<keyword evidence="7 17" id="KW-0812">Transmembrane</keyword>
<comment type="catalytic activity">
    <reaction evidence="16 17">
        <text>a 1,2-diacyl-sn-glycero-3-phospho-N-methylethanolamine + S-adenosyl-L-methionine = a 1,2-diacyl-sn-glycero-3-phospho-N,N-dimethylethanolamine + S-adenosyl-L-homocysteine + H(+)</text>
        <dbReference type="Rhea" id="RHEA:32735"/>
        <dbReference type="ChEBI" id="CHEBI:15378"/>
        <dbReference type="ChEBI" id="CHEBI:57856"/>
        <dbReference type="ChEBI" id="CHEBI:59789"/>
        <dbReference type="ChEBI" id="CHEBI:64572"/>
        <dbReference type="ChEBI" id="CHEBI:64573"/>
        <dbReference type="EC" id="2.1.1.71"/>
    </reaction>
</comment>
<dbReference type="GO" id="GO:0031966">
    <property type="term" value="C:mitochondrial membrane"/>
    <property type="evidence" value="ECO:0007669"/>
    <property type="project" value="UniProtKB-SubCell"/>
</dbReference>
<feature type="intramembrane region" description="Helical" evidence="17">
    <location>
        <begin position="9"/>
        <end position="29"/>
    </location>
</feature>
<feature type="topological domain" description="Cytoplasmic" evidence="17">
    <location>
        <begin position="176"/>
        <end position="209"/>
    </location>
</feature>
<dbReference type="FunFam" id="1.20.120.1630:FF:000005">
    <property type="entry name" value="Phosphatidylethanolamine N-methyltransferase"/>
    <property type="match status" value="1"/>
</dbReference>
<dbReference type="Proteomes" id="UP001140094">
    <property type="component" value="Unassembled WGS sequence"/>
</dbReference>
<dbReference type="EC" id="2.1.1.71" evidence="17"/>
<keyword evidence="4 17" id="KW-0489">Methyltransferase</keyword>
<feature type="transmembrane region" description="Helical" evidence="18">
    <location>
        <begin position="12"/>
        <end position="29"/>
    </location>
</feature>
<sequence length="209" mass="23664">MTAMDFSKTSLWVSLASITFNPLFWNLAARQEYHTHWITKLFNGDKYRGCYAIAITIFTLGIIRDFLYKQALLEQPEWAILDNSFVRAIALLLIGSGMTFVLSSTYMLGITGTFLGDYFGILMDERVVGFPFSVLDNPMYVGSALSFLGSSLWYARPAGLLITAYVWLVYTVALQFEGPFTTMIYSRRATDTKSDTKDKKANSKKKKKL</sequence>
<keyword evidence="13 17" id="KW-0594">Phospholipid biosynthesis</keyword>
<dbReference type="PROSITE" id="PS51599">
    <property type="entry name" value="SAM_PEMT_PEM2"/>
    <property type="match status" value="1"/>
</dbReference>
<dbReference type="GO" id="GO:0005789">
    <property type="term" value="C:endoplasmic reticulum membrane"/>
    <property type="evidence" value="ECO:0007669"/>
    <property type="project" value="UniProtKB-SubCell"/>
</dbReference>
<keyword evidence="11 17" id="KW-0496">Mitochondrion</keyword>
<feature type="topological domain" description="Cytoplasmic" evidence="17">
    <location>
        <begin position="64"/>
        <end position="90"/>
    </location>
</feature>
<dbReference type="OrthoDB" id="8300106at2759"/>
<keyword evidence="10 17" id="KW-0443">Lipid metabolism</keyword>
<evidence type="ECO:0000313" key="19">
    <source>
        <dbReference type="EMBL" id="KAJ2807465.1"/>
    </source>
</evidence>
<dbReference type="InterPro" id="IPR024960">
    <property type="entry name" value="PEMT/MFAP"/>
</dbReference>
<evidence type="ECO:0000256" key="16">
    <source>
        <dbReference type="ARBA" id="ARBA00052459"/>
    </source>
</evidence>
<feature type="binding site" evidence="17">
    <location>
        <begin position="95"/>
        <end position="97"/>
    </location>
    <ligand>
        <name>S-adenosyl-L-methionine</name>
        <dbReference type="ChEBI" id="CHEBI:59789"/>
    </ligand>
</feature>
<evidence type="ECO:0000313" key="20">
    <source>
        <dbReference type="Proteomes" id="UP001140094"/>
    </source>
</evidence>
<evidence type="ECO:0000256" key="9">
    <source>
        <dbReference type="ARBA" id="ARBA00022989"/>
    </source>
</evidence>
<evidence type="ECO:0000256" key="11">
    <source>
        <dbReference type="ARBA" id="ARBA00023128"/>
    </source>
</evidence>
<keyword evidence="5 17" id="KW-0808">Transferase</keyword>
<dbReference type="PANTHER" id="PTHR15458">
    <property type="entry name" value="PHOSPHATIDYLETHANOLAMINE N-METHYLTRANSFERASE"/>
    <property type="match status" value="1"/>
</dbReference>
<feature type="transmembrane region" description="Helical" evidence="18">
    <location>
        <begin position="88"/>
        <end position="115"/>
    </location>
</feature>
<evidence type="ECO:0000256" key="17">
    <source>
        <dbReference type="HAMAP-Rule" id="MF_03216"/>
    </source>
</evidence>
<keyword evidence="8 17" id="KW-0256">Endoplasmic reticulum</keyword>
<dbReference type="Gene3D" id="1.20.120.1630">
    <property type="match status" value="1"/>
</dbReference>
<protein>
    <recommendedName>
        <fullName evidence="17">Phosphatidyl-N-methylethanolamine N-methyltransferase</fullName>
        <ecNumber evidence="17">2.1.1.71</ecNumber>
    </recommendedName>
    <alternativeName>
        <fullName evidence="17">Phospholipid methyltransferase</fullName>
        <shortName evidence="17">PLMT</shortName>
    </alternativeName>
</protein>
<evidence type="ECO:0000256" key="7">
    <source>
        <dbReference type="ARBA" id="ARBA00022692"/>
    </source>
</evidence>
<dbReference type="GO" id="GO:0000773">
    <property type="term" value="F:phosphatidyl-N-methylethanolamine N-methyltransferase activity"/>
    <property type="evidence" value="ECO:0007669"/>
    <property type="project" value="UniProtKB-UniRule"/>
</dbReference>
<name>A0A9W8HXP9_9FUNG</name>
<keyword evidence="14 17" id="KW-1208">Phospholipid metabolism</keyword>
<dbReference type="InterPro" id="IPR007318">
    <property type="entry name" value="Phopholipid_MeTrfase"/>
</dbReference>
<comment type="pathway">
    <text evidence="2">Lipid metabolism.</text>
</comment>
<evidence type="ECO:0000256" key="13">
    <source>
        <dbReference type="ARBA" id="ARBA00023209"/>
    </source>
</evidence>
<comment type="caution">
    <text evidence="19">The sequence shown here is derived from an EMBL/GenBank/DDBJ whole genome shotgun (WGS) entry which is preliminary data.</text>
</comment>
<evidence type="ECO:0000256" key="10">
    <source>
        <dbReference type="ARBA" id="ARBA00023098"/>
    </source>
</evidence>
<dbReference type="AlphaFoldDB" id="A0A9W8HXP9"/>
<gene>
    <name evidence="19" type="primary">OPI3</name>
    <name evidence="19" type="ORF">H4R20_001282</name>
</gene>
<keyword evidence="20" id="KW-1185">Reference proteome</keyword>
<dbReference type="GO" id="GO:0032259">
    <property type="term" value="P:methylation"/>
    <property type="evidence" value="ECO:0007669"/>
    <property type="project" value="UniProtKB-KW"/>
</dbReference>
<feature type="topological domain" description="Lumenal" evidence="17">
    <location>
        <begin position="112"/>
        <end position="154"/>
    </location>
</feature>
<evidence type="ECO:0000256" key="12">
    <source>
        <dbReference type="ARBA" id="ARBA00023136"/>
    </source>
</evidence>
<evidence type="ECO:0000256" key="8">
    <source>
        <dbReference type="ARBA" id="ARBA00022824"/>
    </source>
</evidence>
<organism evidence="19 20">
    <name type="scientific">Coemansia guatemalensis</name>
    <dbReference type="NCBI Taxonomy" id="2761395"/>
    <lineage>
        <taxon>Eukaryota</taxon>
        <taxon>Fungi</taxon>
        <taxon>Fungi incertae sedis</taxon>
        <taxon>Zoopagomycota</taxon>
        <taxon>Kickxellomycotina</taxon>
        <taxon>Kickxellomycetes</taxon>
        <taxon>Kickxellales</taxon>
        <taxon>Kickxellaceae</taxon>
        <taxon>Coemansia</taxon>
    </lineage>
</organism>
<feature type="transmembrane region" description="Helical" evidence="18">
    <location>
        <begin position="50"/>
        <end position="68"/>
    </location>
</feature>
<keyword evidence="9 17" id="KW-1133">Transmembrane helix</keyword>
<dbReference type="PIRSF" id="PIRSF005444">
    <property type="entry name" value="PEMT"/>
    <property type="match status" value="1"/>
</dbReference>
<evidence type="ECO:0000256" key="6">
    <source>
        <dbReference type="ARBA" id="ARBA00022691"/>
    </source>
</evidence>
<evidence type="ECO:0000256" key="4">
    <source>
        <dbReference type="ARBA" id="ARBA00022603"/>
    </source>
</evidence>
<evidence type="ECO:0000256" key="2">
    <source>
        <dbReference type="ARBA" id="ARBA00005189"/>
    </source>
</evidence>
<evidence type="ECO:0000256" key="18">
    <source>
        <dbReference type="SAM" id="Phobius"/>
    </source>
</evidence>
<comment type="catalytic activity">
    <reaction evidence="15">
        <text>a 1,2-diacyl-sn-glycero-3-phospho-N,N-dimethylethanolamine + S-adenosyl-L-methionine = a 1,2-diacyl-sn-glycero-3-phosphocholine + S-adenosyl-L-homocysteine + H(+)</text>
        <dbReference type="Rhea" id="RHEA:32739"/>
        <dbReference type="ChEBI" id="CHEBI:15378"/>
        <dbReference type="ChEBI" id="CHEBI:57643"/>
        <dbReference type="ChEBI" id="CHEBI:57856"/>
        <dbReference type="ChEBI" id="CHEBI:59789"/>
        <dbReference type="ChEBI" id="CHEBI:64572"/>
        <dbReference type="EC" id="2.1.1.71"/>
    </reaction>
</comment>
<keyword evidence="6 17" id="KW-0949">S-adenosyl-L-methionine</keyword>
<evidence type="ECO:0000256" key="5">
    <source>
        <dbReference type="ARBA" id="ARBA00022679"/>
    </source>
</evidence>
<feature type="binding site" evidence="17">
    <location>
        <begin position="177"/>
        <end position="178"/>
    </location>
    <ligand>
        <name>S-adenosyl-L-methionine</name>
        <dbReference type="ChEBI" id="CHEBI:59789"/>
    </ligand>
</feature>
<evidence type="ECO:0000256" key="14">
    <source>
        <dbReference type="ARBA" id="ARBA00023264"/>
    </source>
</evidence>
<evidence type="ECO:0000256" key="3">
    <source>
        <dbReference type="ARBA" id="ARBA00022516"/>
    </source>
</evidence>
<dbReference type="Pfam" id="PF04191">
    <property type="entry name" value="PEMT"/>
    <property type="match status" value="1"/>
</dbReference>
<comment type="function">
    <text evidence="17">Catalyzes the second two steps of the methylation pathway of phosphatidylcholine biosynthesis, the SAM-dependent methylation of phosphatidylmonomethylethanolamine (PMME) to phosphatidyldimethylethanolamine (PDME) and of PDME to phosphatidylcholine (PC).</text>
</comment>
<dbReference type="HAMAP" id="MF_03216">
    <property type="entry name" value="PLMT"/>
    <property type="match status" value="1"/>
</dbReference>
<keyword evidence="3 17" id="KW-0444">Lipid biosynthesis</keyword>
<feature type="transmembrane region" description="Helical" evidence="18">
    <location>
        <begin position="154"/>
        <end position="174"/>
    </location>
</feature>
<accession>A0A9W8HXP9</accession>
<dbReference type="PANTHER" id="PTHR15458:SF5">
    <property type="entry name" value="PHOSPHATIDYLETHANOLAMINE N-METHYLTRANSFERASE"/>
    <property type="match status" value="1"/>
</dbReference>